<gene>
    <name evidence="8" type="primary">fecA</name>
    <name evidence="8" type="ORF">GCM10011369_25530</name>
</gene>
<keyword evidence="9" id="KW-1185">Reference proteome</keyword>
<dbReference type="EMBL" id="BMDX01000013">
    <property type="protein sequence ID" value="GGA82442.1"/>
    <property type="molecule type" value="Genomic_DNA"/>
</dbReference>
<reference evidence="9" key="1">
    <citation type="journal article" date="2019" name="Int. J. Syst. Evol. Microbiol.">
        <title>The Global Catalogue of Microorganisms (GCM) 10K type strain sequencing project: providing services to taxonomists for standard genome sequencing and annotation.</title>
        <authorList>
            <consortium name="The Broad Institute Genomics Platform"/>
            <consortium name="The Broad Institute Genome Sequencing Center for Infectious Disease"/>
            <person name="Wu L."/>
            <person name="Ma J."/>
        </authorList>
    </citation>
    <scope>NUCLEOTIDE SEQUENCE [LARGE SCALE GENOMIC DNA]</scope>
    <source>
        <strain evidence="9">CGMCC 1.10130</strain>
    </source>
</reference>
<evidence type="ECO:0000256" key="1">
    <source>
        <dbReference type="ARBA" id="ARBA00004442"/>
    </source>
</evidence>
<dbReference type="Gene3D" id="2.170.130.10">
    <property type="entry name" value="TonB-dependent receptor, plug domain"/>
    <property type="match status" value="1"/>
</dbReference>
<comment type="caution">
    <text evidence="8">The sequence shown here is derived from an EMBL/GenBank/DDBJ whole genome shotgun (WGS) entry which is preliminary data.</text>
</comment>
<dbReference type="PANTHER" id="PTHR40980">
    <property type="entry name" value="PLUG DOMAIN-CONTAINING PROTEIN"/>
    <property type="match status" value="1"/>
</dbReference>
<keyword evidence="8" id="KW-0675">Receptor</keyword>
<dbReference type="SUPFAM" id="SSF56935">
    <property type="entry name" value="Porins"/>
    <property type="match status" value="1"/>
</dbReference>
<keyword evidence="2 4" id="KW-0472">Membrane</keyword>
<dbReference type="Pfam" id="PF07715">
    <property type="entry name" value="Plug"/>
    <property type="match status" value="1"/>
</dbReference>
<dbReference type="Pfam" id="PF00593">
    <property type="entry name" value="TonB_dep_Rec_b-barrel"/>
    <property type="match status" value="1"/>
</dbReference>
<feature type="compositionally biased region" description="Polar residues" evidence="5">
    <location>
        <begin position="9"/>
        <end position="21"/>
    </location>
</feature>
<feature type="domain" description="TonB-dependent receptor plug" evidence="7">
    <location>
        <begin position="90"/>
        <end position="178"/>
    </location>
</feature>
<sequence length="904" mass="101414">MFVGLPNHGNPNLNCTQDSHSMKTKPSFTTSKVSVAVASALSAAAIFTATPVFAAEEEAQPGYAGDDVEVIAVTARLKSAASEVMEERREQAYVADLMGSDQISRTGDSDAAAALRRVTGLTLKDGKFIYVRGLGERYSSTSLNGAIVPSPDPTRNVVPLDMFPASIIESLSVQKAGSPNAPAAFGGGHVDIRTKAIPTDFFFKFGLGTRYNTNDSDDAYTYASGDDEWKGKDDGIRAFPQSIEDAYSTYGGIDPISDILPVVGDLDQARQINRELALDMHRDMTVKTQDTDFAYRGNVAVGNSWDLGKDTIFGFVAAGYYKRQQENYEELDVELADENGTINNSKEVVGTDSIVQWSTLLNMGFEFDENNKVETYTTYLRDTSDDVSIAIEETIDTISEPNALQVYSVEYEERTLISNQAKGTHFFPSLYDIEVNWFYSDARAERYAPNELSYTYGVVIDEQTGDITSRRLNTQDEPKYVYTRLDDDTENTGFEVKLPVNFAGAEVTLSGGYSYFERARENYATRLGFEADKFGNDILELEFSDIFTDENILDEEKDFELKDASTSTEDYVAAEMIDAGFFSFDANFDDIWRFTGGLRYEDFRRTTLPIDSDGEISDEGGRYDITDYVVVEDGWYPSLSATWQQSEEMQWRFGASKTIVRPDLREVSPVRFQDPVTGIDSFGNPELESSDILNFDVRWEWYMESGSNLSVGAFYKDLEAPIEPVQRITEAGRQQKYYNAESGYIYGIETEFLRDFSFIDSDSDILEGMFIAGNLTLSDSEIEIKPNSEIDPTNTKRRMTGHSEYVANLQFSFDSPDGWHSTTLVYNVFGKRIAWGGSAGLDDVYEQPFHSLDFTYTLFPTDSLDIKFKAKNILGEESEYKQNGNKTYWKDPGTEFTLQFAYEY</sequence>
<name>A0A8J2U6X2_9GAMM</name>
<evidence type="ECO:0000313" key="9">
    <source>
        <dbReference type="Proteomes" id="UP000619743"/>
    </source>
</evidence>
<evidence type="ECO:0000259" key="6">
    <source>
        <dbReference type="Pfam" id="PF00593"/>
    </source>
</evidence>
<dbReference type="InterPro" id="IPR037066">
    <property type="entry name" value="Plug_dom_sf"/>
</dbReference>
<evidence type="ECO:0000256" key="3">
    <source>
        <dbReference type="ARBA" id="ARBA00023237"/>
    </source>
</evidence>
<dbReference type="InterPro" id="IPR036942">
    <property type="entry name" value="Beta-barrel_TonB_sf"/>
</dbReference>
<evidence type="ECO:0000256" key="4">
    <source>
        <dbReference type="RuleBase" id="RU003357"/>
    </source>
</evidence>
<dbReference type="AlphaFoldDB" id="A0A8J2U6X2"/>
<evidence type="ECO:0000256" key="2">
    <source>
        <dbReference type="ARBA" id="ARBA00023136"/>
    </source>
</evidence>
<feature type="domain" description="TonB-dependent receptor-like beta-barrel" evidence="6">
    <location>
        <begin position="580"/>
        <end position="855"/>
    </location>
</feature>
<accession>A0A8J2U6X2</accession>
<evidence type="ECO:0000313" key="8">
    <source>
        <dbReference type="EMBL" id="GGA82442.1"/>
    </source>
</evidence>
<keyword evidence="4" id="KW-0798">TonB box</keyword>
<proteinExistence type="inferred from homology"/>
<dbReference type="Proteomes" id="UP000619743">
    <property type="component" value="Unassembled WGS sequence"/>
</dbReference>
<dbReference type="GO" id="GO:0009279">
    <property type="term" value="C:cell outer membrane"/>
    <property type="evidence" value="ECO:0007669"/>
    <property type="project" value="UniProtKB-SubCell"/>
</dbReference>
<dbReference type="PANTHER" id="PTHR40980:SF5">
    <property type="entry name" value="TONB-DEPENDENT RECEPTOR"/>
    <property type="match status" value="1"/>
</dbReference>
<keyword evidence="3" id="KW-0998">Cell outer membrane</keyword>
<dbReference type="InterPro" id="IPR012910">
    <property type="entry name" value="Plug_dom"/>
</dbReference>
<comment type="subcellular location">
    <subcellularLocation>
        <location evidence="1 4">Cell outer membrane</location>
    </subcellularLocation>
</comment>
<evidence type="ECO:0000259" key="7">
    <source>
        <dbReference type="Pfam" id="PF07715"/>
    </source>
</evidence>
<evidence type="ECO:0000256" key="5">
    <source>
        <dbReference type="SAM" id="MobiDB-lite"/>
    </source>
</evidence>
<dbReference type="InterPro" id="IPR000531">
    <property type="entry name" value="Beta-barrel_TonB"/>
</dbReference>
<organism evidence="8 9">
    <name type="scientific">Neiella marina</name>
    <dbReference type="NCBI Taxonomy" id="508461"/>
    <lineage>
        <taxon>Bacteria</taxon>
        <taxon>Pseudomonadati</taxon>
        <taxon>Pseudomonadota</taxon>
        <taxon>Gammaproteobacteria</taxon>
        <taxon>Alteromonadales</taxon>
        <taxon>Echinimonadaceae</taxon>
        <taxon>Neiella</taxon>
    </lineage>
</organism>
<feature type="region of interest" description="Disordered" evidence="5">
    <location>
        <begin position="1"/>
        <end position="21"/>
    </location>
</feature>
<dbReference type="Gene3D" id="2.40.170.20">
    <property type="entry name" value="TonB-dependent receptor, beta-barrel domain"/>
    <property type="match status" value="1"/>
</dbReference>
<protein>
    <submittedName>
        <fullName evidence="8">TonB-dependent receptor</fullName>
    </submittedName>
</protein>
<comment type="similarity">
    <text evidence="4">Belongs to the TonB-dependent receptor family.</text>
</comment>